<reference evidence="4 5" key="1">
    <citation type="submission" date="2020-07" db="EMBL/GenBank/DDBJ databases">
        <title>Sequencing the genomes of 1000 actinobacteria strains.</title>
        <authorList>
            <person name="Klenk H.-P."/>
        </authorList>
    </citation>
    <scope>NUCLEOTIDE SEQUENCE [LARGE SCALE GENOMIC DNA]</scope>
    <source>
        <strain evidence="4 5">DSM 19087</strain>
    </source>
</reference>
<feature type="transmembrane region" description="Helical" evidence="2">
    <location>
        <begin position="317"/>
        <end position="336"/>
    </location>
</feature>
<keyword evidence="2" id="KW-0812">Transmembrane</keyword>
<dbReference type="AlphaFoldDB" id="A0A8I0FW53"/>
<dbReference type="RefSeq" id="WP_179426463.1">
    <property type="nucleotide sequence ID" value="NZ_BAAAMP010000002.1"/>
</dbReference>
<keyword evidence="2" id="KW-1133">Transmembrane helix</keyword>
<evidence type="ECO:0008006" key="7">
    <source>
        <dbReference type="Google" id="ProtNLM"/>
    </source>
</evidence>
<dbReference type="InterPro" id="IPR011047">
    <property type="entry name" value="Quinoprotein_ADH-like_sf"/>
</dbReference>
<dbReference type="EMBL" id="JACBZN010000001">
    <property type="protein sequence ID" value="NYI39136.1"/>
    <property type="molecule type" value="Genomic_DNA"/>
</dbReference>
<organism evidence="3 6">
    <name type="scientific">Aeromicrobium tamlense</name>
    <dbReference type="NCBI Taxonomy" id="375541"/>
    <lineage>
        <taxon>Bacteria</taxon>
        <taxon>Bacillati</taxon>
        <taxon>Actinomycetota</taxon>
        <taxon>Actinomycetes</taxon>
        <taxon>Propionibacteriales</taxon>
        <taxon>Nocardioidaceae</taxon>
        <taxon>Aeromicrobium</taxon>
    </lineage>
</organism>
<dbReference type="SUPFAM" id="SSF50998">
    <property type="entry name" value="Quinoprotein alcohol dehydrogenase-like"/>
    <property type="match status" value="1"/>
</dbReference>
<evidence type="ECO:0000313" key="3">
    <source>
        <dbReference type="EMBL" id="MBD1270206.1"/>
    </source>
</evidence>
<dbReference type="EMBL" id="JACWMT010000001">
    <property type="protein sequence ID" value="MBD1270206.1"/>
    <property type="molecule type" value="Genomic_DNA"/>
</dbReference>
<name>A0A8I0FW53_9ACTN</name>
<evidence type="ECO:0000313" key="5">
    <source>
        <dbReference type="Proteomes" id="UP000587211"/>
    </source>
</evidence>
<evidence type="ECO:0000313" key="4">
    <source>
        <dbReference type="EMBL" id="NYI39136.1"/>
    </source>
</evidence>
<accession>A0A8I0FW53</accession>
<keyword evidence="5" id="KW-1185">Reference proteome</keyword>
<proteinExistence type="predicted"/>
<reference evidence="3" key="2">
    <citation type="submission" date="2020-09" db="EMBL/GenBank/DDBJ databases">
        <title>Novel species in genus Aeromicrobium.</title>
        <authorList>
            <person name="Zhang G."/>
        </authorList>
    </citation>
    <scope>NUCLEOTIDE SEQUENCE</scope>
    <source>
        <strain evidence="3">SSW1-57</strain>
    </source>
</reference>
<evidence type="ECO:0000256" key="1">
    <source>
        <dbReference type="SAM" id="MobiDB-lite"/>
    </source>
</evidence>
<feature type="region of interest" description="Disordered" evidence="1">
    <location>
        <begin position="286"/>
        <end position="305"/>
    </location>
</feature>
<dbReference type="Proteomes" id="UP000587211">
    <property type="component" value="Unassembled WGS sequence"/>
</dbReference>
<comment type="caution">
    <text evidence="3">The sequence shown here is derived from an EMBL/GenBank/DDBJ whole genome shotgun (WGS) entry which is preliminary data.</text>
</comment>
<sequence>MNPRHRRLLIPGLLIALIVVVVVASLADRAGAASAEPEVVLSDPRITESSGLAVSAEHDDLAYTVNDSGNAAEVFAVDLSTGEVAGVTTVRADFRDVEALALRDGTLWIGDVGDNRRERDDLALFAIDEPGRATATVEPRRFAVSLEGGPADVETLLAPPGSDLLQVVTKTVADATLLTLAEGDLDPAGSTEFEVTTSGMPPLVTDGAYSPDGSRVALVSYGALWSMDPADWSPVGSGSLPPLEQSETVAFVSDDAVLVGSEGEASPLYRLDLPVSEVAADRVATVATSTPKPTPSAEPAARSSEQSEGFAIDLRTLVVGGIGLAAVLALAVVFVARRGRSRA</sequence>
<protein>
    <recommendedName>
        <fullName evidence="7">WD40 repeat domain-containing protein</fullName>
    </recommendedName>
</protein>
<gene>
    <name evidence="4" type="ORF">BJ975_002511</name>
    <name evidence="3" type="ORF">IDH50_08190</name>
</gene>
<evidence type="ECO:0000313" key="6">
    <source>
        <dbReference type="Proteomes" id="UP000659061"/>
    </source>
</evidence>
<keyword evidence="2" id="KW-0472">Membrane</keyword>
<dbReference type="Proteomes" id="UP000659061">
    <property type="component" value="Unassembled WGS sequence"/>
</dbReference>
<evidence type="ECO:0000256" key="2">
    <source>
        <dbReference type="SAM" id="Phobius"/>
    </source>
</evidence>